<dbReference type="EMBL" id="JBIAQY010000007">
    <property type="protein sequence ID" value="MFF3570490.1"/>
    <property type="molecule type" value="Genomic_DNA"/>
</dbReference>
<organism evidence="1 2">
    <name type="scientific">Nocardia jiangxiensis</name>
    <dbReference type="NCBI Taxonomy" id="282685"/>
    <lineage>
        <taxon>Bacteria</taxon>
        <taxon>Bacillati</taxon>
        <taxon>Actinomycetota</taxon>
        <taxon>Actinomycetes</taxon>
        <taxon>Mycobacteriales</taxon>
        <taxon>Nocardiaceae</taxon>
        <taxon>Nocardia</taxon>
    </lineage>
</organism>
<dbReference type="RefSeq" id="WP_387404777.1">
    <property type="nucleotide sequence ID" value="NZ_JBIAQY010000007.1"/>
</dbReference>
<sequence length="75" mass="8226">MMNLTCGKLHDQLAAMTESGERYAGGAYAGQYGKVRVTAVEQVRESSEEPLTRKARAEFDTSATPWKMCDLVPVS</sequence>
<reference evidence="1 2" key="1">
    <citation type="submission" date="2024-10" db="EMBL/GenBank/DDBJ databases">
        <title>The Natural Products Discovery Center: Release of the First 8490 Sequenced Strains for Exploring Actinobacteria Biosynthetic Diversity.</title>
        <authorList>
            <person name="Kalkreuter E."/>
            <person name="Kautsar S.A."/>
            <person name="Yang D."/>
            <person name="Bader C.D."/>
            <person name="Teijaro C.N."/>
            <person name="Fluegel L."/>
            <person name="Davis C.M."/>
            <person name="Simpson J.R."/>
            <person name="Lauterbach L."/>
            <person name="Steele A.D."/>
            <person name="Gui C."/>
            <person name="Meng S."/>
            <person name="Li G."/>
            <person name="Viehrig K."/>
            <person name="Ye F."/>
            <person name="Su P."/>
            <person name="Kiefer A.F."/>
            <person name="Nichols A."/>
            <person name="Cepeda A.J."/>
            <person name="Yan W."/>
            <person name="Fan B."/>
            <person name="Jiang Y."/>
            <person name="Adhikari A."/>
            <person name="Zheng C.-J."/>
            <person name="Schuster L."/>
            <person name="Cowan T.M."/>
            <person name="Smanski M.J."/>
            <person name="Chevrette M.G."/>
            <person name="De Carvalho L.P.S."/>
            <person name="Shen B."/>
        </authorList>
    </citation>
    <scope>NUCLEOTIDE SEQUENCE [LARGE SCALE GENOMIC DNA]</scope>
    <source>
        <strain evidence="1 2">NPDC002593</strain>
    </source>
</reference>
<name>A0ABW6S2G0_9NOCA</name>
<accession>A0ABW6S2G0</accession>
<evidence type="ECO:0000313" key="1">
    <source>
        <dbReference type="EMBL" id="MFF3570490.1"/>
    </source>
</evidence>
<keyword evidence="2" id="KW-1185">Reference proteome</keyword>
<evidence type="ECO:0000313" key="2">
    <source>
        <dbReference type="Proteomes" id="UP001601992"/>
    </source>
</evidence>
<dbReference type="Proteomes" id="UP001601992">
    <property type="component" value="Unassembled WGS sequence"/>
</dbReference>
<gene>
    <name evidence="1" type="ORF">ACFYXQ_22170</name>
</gene>
<protein>
    <submittedName>
        <fullName evidence="1">Uncharacterized protein</fullName>
    </submittedName>
</protein>
<comment type="caution">
    <text evidence="1">The sequence shown here is derived from an EMBL/GenBank/DDBJ whole genome shotgun (WGS) entry which is preliminary data.</text>
</comment>
<proteinExistence type="predicted"/>